<organism evidence="3 4">
    <name type="scientific">Parasphingopyxis lamellibrachiae</name>
    <dbReference type="NCBI Taxonomy" id="680125"/>
    <lineage>
        <taxon>Bacteria</taxon>
        <taxon>Pseudomonadati</taxon>
        <taxon>Pseudomonadota</taxon>
        <taxon>Alphaproteobacteria</taxon>
        <taxon>Sphingomonadales</taxon>
        <taxon>Sphingomonadaceae</taxon>
        <taxon>Parasphingopyxis</taxon>
    </lineage>
</organism>
<dbReference type="CDD" id="cd12797">
    <property type="entry name" value="M23_peptidase"/>
    <property type="match status" value="1"/>
</dbReference>
<gene>
    <name evidence="3" type="ORF">DFR46_2285</name>
</gene>
<evidence type="ECO:0000256" key="1">
    <source>
        <dbReference type="SAM" id="SignalP"/>
    </source>
</evidence>
<evidence type="ECO:0000259" key="2">
    <source>
        <dbReference type="Pfam" id="PF01551"/>
    </source>
</evidence>
<dbReference type="PANTHER" id="PTHR21666">
    <property type="entry name" value="PEPTIDASE-RELATED"/>
    <property type="match status" value="1"/>
</dbReference>
<dbReference type="InterPro" id="IPR016047">
    <property type="entry name" value="M23ase_b-sheet_dom"/>
</dbReference>
<dbReference type="InterPro" id="IPR011055">
    <property type="entry name" value="Dup_hybrid_motif"/>
</dbReference>
<sequence length="299" mass="32200">MRLRMAGITLCIAGFGAVSFAAMAQSANVVSADAVAESDRAAFSFDGTFRQGGVVRGRAPSGTQRLMLDSTEIALTAEGEFLIGFGRDHGPSATLAAEFDDGRRLAEILTIAPTDWRIEHVNAARRGGRSSADFQRRRAPEIAQIVAAREIRSETDGWRQDFLWPVTGRISGVFGSQRVYRGEPGSYHGGVDIVRSSGTPVVTPADGVVVLATRTPFTLEGYLVIIDHGMGLNSAFLHLSRIDVEEGQRVQRGERIAAIGSSGRATGPHLHWGMKWGTERIDPRFLAGPMPVNRSGGDR</sequence>
<name>A0A3D9FJI4_9SPHN</name>
<feature type="signal peptide" evidence="1">
    <location>
        <begin position="1"/>
        <end position="24"/>
    </location>
</feature>
<evidence type="ECO:0000313" key="4">
    <source>
        <dbReference type="Proteomes" id="UP000256310"/>
    </source>
</evidence>
<dbReference type="SUPFAM" id="SSF51261">
    <property type="entry name" value="Duplicated hybrid motif"/>
    <property type="match status" value="1"/>
</dbReference>
<comment type="caution">
    <text evidence="3">The sequence shown here is derived from an EMBL/GenBank/DDBJ whole genome shotgun (WGS) entry which is preliminary data.</text>
</comment>
<dbReference type="EMBL" id="QRDP01000004">
    <property type="protein sequence ID" value="RED17246.1"/>
    <property type="molecule type" value="Genomic_DNA"/>
</dbReference>
<feature type="chain" id="PRO_5017668837" evidence="1">
    <location>
        <begin position="25"/>
        <end position="299"/>
    </location>
</feature>
<dbReference type="GO" id="GO:0004222">
    <property type="term" value="F:metalloendopeptidase activity"/>
    <property type="evidence" value="ECO:0007669"/>
    <property type="project" value="TreeGrafter"/>
</dbReference>
<proteinExistence type="predicted"/>
<dbReference type="Pfam" id="PF01551">
    <property type="entry name" value="Peptidase_M23"/>
    <property type="match status" value="1"/>
</dbReference>
<keyword evidence="1" id="KW-0732">Signal</keyword>
<dbReference type="FunFam" id="2.70.70.10:FF:000019">
    <property type="entry name" value="M23 family peptidase"/>
    <property type="match status" value="1"/>
</dbReference>
<protein>
    <submittedName>
        <fullName evidence="3">Peptidase M23-like protein</fullName>
    </submittedName>
</protein>
<dbReference type="AlphaFoldDB" id="A0A3D9FJI4"/>
<dbReference type="OrthoDB" id="9815245at2"/>
<reference evidence="3 4" key="1">
    <citation type="submission" date="2018-07" db="EMBL/GenBank/DDBJ databases">
        <title>Genomic Encyclopedia of Type Strains, Phase IV (KMG-IV): sequencing the most valuable type-strain genomes for metagenomic binning, comparative biology and taxonomic classification.</title>
        <authorList>
            <person name="Goeker M."/>
        </authorList>
    </citation>
    <scope>NUCLEOTIDE SEQUENCE [LARGE SCALE GENOMIC DNA]</scope>
    <source>
        <strain evidence="3 4">DSM 26725</strain>
    </source>
</reference>
<evidence type="ECO:0000313" key="3">
    <source>
        <dbReference type="EMBL" id="RED17246.1"/>
    </source>
</evidence>
<keyword evidence="4" id="KW-1185">Reference proteome</keyword>
<feature type="domain" description="M23ase beta-sheet core" evidence="2">
    <location>
        <begin position="187"/>
        <end position="283"/>
    </location>
</feature>
<dbReference type="PANTHER" id="PTHR21666:SF285">
    <property type="entry name" value="M23 FAMILY METALLOPEPTIDASE"/>
    <property type="match status" value="1"/>
</dbReference>
<dbReference type="Gene3D" id="2.70.70.10">
    <property type="entry name" value="Glucose Permease (Domain IIA)"/>
    <property type="match status" value="1"/>
</dbReference>
<dbReference type="InterPro" id="IPR050570">
    <property type="entry name" value="Cell_wall_metabolism_enzyme"/>
</dbReference>
<accession>A0A3D9FJI4</accession>
<dbReference type="Proteomes" id="UP000256310">
    <property type="component" value="Unassembled WGS sequence"/>
</dbReference>